<comment type="caution">
    <text evidence="5">The sequence shown here is derived from an EMBL/GenBank/DDBJ whole genome shotgun (WGS) entry which is preliminary data.</text>
</comment>
<dbReference type="PANTHER" id="PTHR43537:SF41">
    <property type="entry name" value="TRANSCRIPTIONAL REGULATORY PROTEIN"/>
    <property type="match status" value="1"/>
</dbReference>
<keyword evidence="2" id="KW-0238">DNA-binding</keyword>
<dbReference type="PANTHER" id="PTHR43537">
    <property type="entry name" value="TRANSCRIPTIONAL REGULATOR, GNTR FAMILY"/>
    <property type="match status" value="1"/>
</dbReference>
<name>A0ABU7J084_9GAMM</name>
<evidence type="ECO:0000256" key="3">
    <source>
        <dbReference type="ARBA" id="ARBA00023163"/>
    </source>
</evidence>
<evidence type="ECO:0000256" key="2">
    <source>
        <dbReference type="ARBA" id="ARBA00023125"/>
    </source>
</evidence>
<feature type="domain" description="HTH gntR-type" evidence="4">
    <location>
        <begin position="6"/>
        <end position="73"/>
    </location>
</feature>
<dbReference type="SUPFAM" id="SSF48008">
    <property type="entry name" value="GntR ligand-binding domain-like"/>
    <property type="match status" value="1"/>
</dbReference>
<keyword evidence="6" id="KW-1185">Reference proteome</keyword>
<dbReference type="PROSITE" id="PS50949">
    <property type="entry name" value="HTH_GNTR"/>
    <property type="match status" value="1"/>
</dbReference>
<dbReference type="PRINTS" id="PR00035">
    <property type="entry name" value="HTHGNTR"/>
</dbReference>
<keyword evidence="3" id="KW-0804">Transcription</keyword>
<dbReference type="SUPFAM" id="SSF46785">
    <property type="entry name" value="Winged helix' DNA-binding domain"/>
    <property type="match status" value="1"/>
</dbReference>
<evidence type="ECO:0000313" key="5">
    <source>
        <dbReference type="EMBL" id="MEE1999901.1"/>
    </source>
</evidence>
<dbReference type="SMART" id="SM00345">
    <property type="entry name" value="HTH_GNTR"/>
    <property type="match status" value="1"/>
</dbReference>
<dbReference type="InterPro" id="IPR011711">
    <property type="entry name" value="GntR_C"/>
</dbReference>
<reference evidence="5 6" key="1">
    <citation type="submission" date="2023-07" db="EMBL/GenBank/DDBJ databases">
        <title>Alkalimonas sp., MEB108 novel, alkaliphilic bacterium isolated from Lonar Lake, India.</title>
        <authorList>
            <person name="Joshi A."/>
            <person name="Thite S."/>
        </authorList>
    </citation>
    <scope>NUCLEOTIDE SEQUENCE [LARGE SCALE GENOMIC DNA]</scope>
    <source>
        <strain evidence="5 6">MEB108</strain>
    </source>
</reference>
<proteinExistence type="predicted"/>
<dbReference type="Pfam" id="PF00392">
    <property type="entry name" value="GntR"/>
    <property type="match status" value="1"/>
</dbReference>
<dbReference type="CDD" id="cd07377">
    <property type="entry name" value="WHTH_GntR"/>
    <property type="match status" value="1"/>
</dbReference>
<dbReference type="Pfam" id="PF07729">
    <property type="entry name" value="FCD"/>
    <property type="match status" value="1"/>
</dbReference>
<evidence type="ECO:0000313" key="6">
    <source>
        <dbReference type="Proteomes" id="UP001336314"/>
    </source>
</evidence>
<dbReference type="Gene3D" id="1.20.120.530">
    <property type="entry name" value="GntR ligand-binding domain-like"/>
    <property type="match status" value="1"/>
</dbReference>
<sequence>MSLEFKTRTQVVLEEIRNRILSGKIKAGEPLRQAALAEDLNVSRIPIREALLQLEAEGLVVFEPHKGATVTELSTTQVMELFELRALLETELLRLAIPKLTEAQLAESEHILRQMTLAYQMVDTSGSWSELNKRFHLSLYLAAERPMMFEIVQNLNKNTDRYIRLHLLLAGGVTKSDPEHLTLLTLCRQKNVEQACIWLRQHILGAASEIIELVKQQ</sequence>
<organism evidence="5 6">
    <name type="scientific">Alkalimonas cellulosilytica</name>
    <dbReference type="NCBI Taxonomy" id="3058395"/>
    <lineage>
        <taxon>Bacteria</taxon>
        <taxon>Pseudomonadati</taxon>
        <taxon>Pseudomonadota</taxon>
        <taxon>Gammaproteobacteria</taxon>
        <taxon>Alkalimonas</taxon>
    </lineage>
</organism>
<keyword evidence="1" id="KW-0805">Transcription regulation</keyword>
<dbReference type="SMART" id="SM00895">
    <property type="entry name" value="FCD"/>
    <property type="match status" value="1"/>
</dbReference>
<evidence type="ECO:0000259" key="4">
    <source>
        <dbReference type="PROSITE" id="PS50949"/>
    </source>
</evidence>
<dbReference type="Gene3D" id="1.10.10.10">
    <property type="entry name" value="Winged helix-like DNA-binding domain superfamily/Winged helix DNA-binding domain"/>
    <property type="match status" value="1"/>
</dbReference>
<dbReference type="InterPro" id="IPR036390">
    <property type="entry name" value="WH_DNA-bd_sf"/>
</dbReference>
<dbReference type="RefSeq" id="WP_330127063.1">
    <property type="nucleotide sequence ID" value="NZ_JAUHLI010000001.1"/>
</dbReference>
<dbReference type="InterPro" id="IPR008920">
    <property type="entry name" value="TF_FadR/GntR_C"/>
</dbReference>
<accession>A0ABU7J084</accession>
<protein>
    <submittedName>
        <fullName evidence="5">GntR family transcriptional regulator</fullName>
    </submittedName>
</protein>
<evidence type="ECO:0000256" key="1">
    <source>
        <dbReference type="ARBA" id="ARBA00023015"/>
    </source>
</evidence>
<dbReference type="InterPro" id="IPR036388">
    <property type="entry name" value="WH-like_DNA-bd_sf"/>
</dbReference>
<dbReference type="EMBL" id="JAUHLI010000001">
    <property type="protein sequence ID" value="MEE1999901.1"/>
    <property type="molecule type" value="Genomic_DNA"/>
</dbReference>
<gene>
    <name evidence="5" type="ORF">QWY20_00400</name>
</gene>
<dbReference type="InterPro" id="IPR000524">
    <property type="entry name" value="Tscrpt_reg_HTH_GntR"/>
</dbReference>
<dbReference type="Proteomes" id="UP001336314">
    <property type="component" value="Unassembled WGS sequence"/>
</dbReference>